<dbReference type="PANTHER" id="PTHR24121:SF22">
    <property type="entry name" value="PROTEIN ACCELERATED CELL DEATH 6-LIKE"/>
    <property type="match status" value="1"/>
</dbReference>
<keyword evidence="2" id="KW-0812">Transmembrane</keyword>
<dbReference type="SMART" id="SM00248">
    <property type="entry name" value="ANK"/>
    <property type="match status" value="10"/>
</dbReference>
<keyword evidence="1" id="KW-0040">ANK repeat</keyword>
<dbReference type="SUPFAM" id="SSF51905">
    <property type="entry name" value="FAD/NAD(P)-binding domain"/>
    <property type="match status" value="1"/>
</dbReference>
<dbReference type="Proteomes" id="UP001314170">
    <property type="component" value="Unassembled WGS sequence"/>
</dbReference>
<keyword evidence="2" id="KW-1133">Transmembrane helix</keyword>
<dbReference type="SUPFAM" id="SSF48403">
    <property type="entry name" value="Ankyrin repeat"/>
    <property type="match status" value="2"/>
</dbReference>
<dbReference type="AlphaFoldDB" id="A0AAV1SF75"/>
<accession>A0AAV1SF75</accession>
<protein>
    <recommendedName>
        <fullName evidence="3">PGG domain-containing protein</fullName>
    </recommendedName>
</protein>
<evidence type="ECO:0000313" key="4">
    <source>
        <dbReference type="EMBL" id="CAK7349930.1"/>
    </source>
</evidence>
<dbReference type="InterPro" id="IPR026961">
    <property type="entry name" value="PGG_dom"/>
</dbReference>
<organism evidence="4 5">
    <name type="scientific">Dovyalis caffra</name>
    <dbReference type="NCBI Taxonomy" id="77055"/>
    <lineage>
        <taxon>Eukaryota</taxon>
        <taxon>Viridiplantae</taxon>
        <taxon>Streptophyta</taxon>
        <taxon>Embryophyta</taxon>
        <taxon>Tracheophyta</taxon>
        <taxon>Spermatophyta</taxon>
        <taxon>Magnoliopsida</taxon>
        <taxon>eudicotyledons</taxon>
        <taxon>Gunneridae</taxon>
        <taxon>Pentapetalae</taxon>
        <taxon>rosids</taxon>
        <taxon>fabids</taxon>
        <taxon>Malpighiales</taxon>
        <taxon>Salicaceae</taxon>
        <taxon>Flacourtieae</taxon>
        <taxon>Dovyalis</taxon>
    </lineage>
</organism>
<dbReference type="Gene3D" id="1.25.40.20">
    <property type="entry name" value="Ankyrin repeat-containing domain"/>
    <property type="match status" value="2"/>
</dbReference>
<reference evidence="4 5" key="1">
    <citation type="submission" date="2024-01" db="EMBL/GenBank/DDBJ databases">
        <authorList>
            <person name="Waweru B."/>
        </authorList>
    </citation>
    <scope>NUCLEOTIDE SEQUENCE [LARGE SCALE GENOMIC DNA]</scope>
</reference>
<evidence type="ECO:0000313" key="5">
    <source>
        <dbReference type="Proteomes" id="UP001314170"/>
    </source>
</evidence>
<dbReference type="InterPro" id="IPR002110">
    <property type="entry name" value="Ankyrin_rpt"/>
</dbReference>
<feature type="repeat" description="ANK" evidence="1">
    <location>
        <begin position="186"/>
        <end position="209"/>
    </location>
</feature>
<gene>
    <name evidence="4" type="ORF">DCAF_LOCUS22653</name>
</gene>
<dbReference type="InterPro" id="IPR036770">
    <property type="entry name" value="Ankyrin_rpt-contain_sf"/>
</dbReference>
<name>A0AAV1SF75_9ROSI</name>
<dbReference type="Pfam" id="PF00023">
    <property type="entry name" value="Ank"/>
    <property type="match status" value="2"/>
</dbReference>
<dbReference type="Pfam" id="PF12796">
    <property type="entry name" value="Ank_2"/>
    <property type="match status" value="2"/>
</dbReference>
<proteinExistence type="predicted"/>
<dbReference type="PROSITE" id="PS50297">
    <property type="entry name" value="ANK_REP_REGION"/>
    <property type="match status" value="2"/>
</dbReference>
<evidence type="ECO:0000256" key="1">
    <source>
        <dbReference type="PROSITE-ProRule" id="PRU00023"/>
    </source>
</evidence>
<dbReference type="EMBL" id="CAWUPB010001178">
    <property type="protein sequence ID" value="CAK7349930.1"/>
    <property type="molecule type" value="Genomic_DNA"/>
</dbReference>
<feature type="transmembrane region" description="Helical" evidence="2">
    <location>
        <begin position="517"/>
        <end position="536"/>
    </location>
</feature>
<keyword evidence="2" id="KW-0472">Membrane</keyword>
<dbReference type="InterPro" id="IPR036188">
    <property type="entry name" value="FAD/NAD-bd_sf"/>
</dbReference>
<feature type="repeat" description="ANK" evidence="1">
    <location>
        <begin position="668"/>
        <end position="691"/>
    </location>
</feature>
<evidence type="ECO:0000259" key="3">
    <source>
        <dbReference type="Pfam" id="PF13962"/>
    </source>
</evidence>
<dbReference type="PROSITE" id="PS50088">
    <property type="entry name" value="ANK_REPEAT"/>
    <property type="match status" value="2"/>
</dbReference>
<feature type="transmembrane region" description="Helical" evidence="2">
    <location>
        <begin position="557"/>
        <end position="578"/>
    </location>
</feature>
<feature type="domain" description="PGG" evidence="3">
    <location>
        <begin position="511"/>
        <end position="600"/>
    </location>
</feature>
<dbReference type="PANTHER" id="PTHR24121">
    <property type="entry name" value="NO MECHANORECEPTOR POTENTIAL C, ISOFORM D-RELATED"/>
    <property type="match status" value="1"/>
</dbReference>
<keyword evidence="5" id="KW-1185">Reference proteome</keyword>
<comment type="caution">
    <text evidence="4">The sequence shown here is derived from an EMBL/GenBank/DDBJ whole genome shotgun (WGS) entry which is preliminary data.</text>
</comment>
<evidence type="ECO:0000256" key="2">
    <source>
        <dbReference type="SAM" id="Phobius"/>
    </source>
</evidence>
<sequence length="786" mass="87111">MEFGISSKTACSSSSINQGSSGYYHLLFNPNKRKFTATAIPTAQKSSKEELLVVVGGGAAGVYGAIRAKTLPPNLDVLVIEKGKPLSEAVSKRIPFLKETTFKPLTSIAIEQRMLPPHSLAILAAAKGNIDPFENYQTCLNQLMTPNQNTILHVYLENQSKQLESTDFVVQVLEMCPPLLLQVNIKGENPLHFAARYGHANVVKVLINRAKALPIDPESKVTEEKKMLRMKNVKKDTALHVASRFIQSRVVKILTEEDPEFSYSANVHGETPLYIAANIEYYFSEERNNDRAKVIEEILRNCISVDYGGPNGRTALHAAVMVEDYETARKILEKEKNLIRTTDQNGWSPLHYSAYFSSFYLPKVLLEYDASAAYIVDADKNRTALHIAALGGNVEAMKEIVSSSEIPEIDRLKTEKDDKGNTPFHLVAALAFRQVDWGEFVYESKMDKEMICGRNKQNLSIKNILQGTNPEMQREILESIEDVGSGPFGRIVVGEVKWASSEDKKKLNEIFDKMREAHLVVAALIATVTFAAAFTLPGGYKNEEGPNQGTAILTKKAAFIAFVISDAIAMVLSLSAVFTHFCSAAINRAQAVAEIQTLLLLGLATAAAEGNIDPFENYQTCLNQLMTPNLNLILHVYFENQSEEPEFTDFVDQVLETCPALLLQVNLEGETPLHFAARYGHAKVVKVLIDRAKALPIDPESGLTEAQKMMRMKNVEKDTALHVVARNSRSNVVKILTKEDPEFSYSANDHGETPLYIAASVGYRMVIEHPTASKLLQHLLDIHSSP</sequence>
<dbReference type="Pfam" id="PF13962">
    <property type="entry name" value="PGG"/>
    <property type="match status" value="1"/>
</dbReference>